<evidence type="ECO:0000313" key="2">
    <source>
        <dbReference type="Proteomes" id="UP001172386"/>
    </source>
</evidence>
<dbReference type="Proteomes" id="UP001172386">
    <property type="component" value="Unassembled WGS sequence"/>
</dbReference>
<name>A0ACC3A5J5_9EURO</name>
<reference evidence="1" key="1">
    <citation type="submission" date="2022-10" db="EMBL/GenBank/DDBJ databases">
        <title>Culturing micro-colonial fungi from biological soil crusts in the Mojave desert and describing Neophaeococcomyces mojavensis, and introducing the new genera and species Taxawa tesnikishii.</title>
        <authorList>
            <person name="Kurbessoian T."/>
            <person name="Stajich J.E."/>
        </authorList>
    </citation>
    <scope>NUCLEOTIDE SEQUENCE</scope>
    <source>
        <strain evidence="1">JES_112</strain>
    </source>
</reference>
<proteinExistence type="predicted"/>
<dbReference type="EMBL" id="JAPDRQ010000092">
    <property type="protein sequence ID" value="KAJ9655620.1"/>
    <property type="molecule type" value="Genomic_DNA"/>
</dbReference>
<keyword evidence="2" id="KW-1185">Reference proteome</keyword>
<protein>
    <submittedName>
        <fullName evidence="1">Uncharacterized protein</fullName>
    </submittedName>
</protein>
<gene>
    <name evidence="1" type="ORF">H2198_005518</name>
</gene>
<comment type="caution">
    <text evidence="1">The sequence shown here is derived from an EMBL/GenBank/DDBJ whole genome shotgun (WGS) entry which is preliminary data.</text>
</comment>
<sequence length="968" mass="110017">MATQQKEADARVAEPIESIEIENIDGDGDGAKKDEEAAEGSDHDATGDPEDDTAEVADGKISNELYKAFKAITEELLNFKVKIKSNEEYYPSSLFKRLPNKRLIPEYYEVIKEPSAISTLRGKIQRKQYSGVPEFVRDFALVVHNAQVFNRPNSQPVRDVLKLDEIFKAGLQKLVEEGYALEEEVKYPNLGEIPYSTPEPDPVSEDEEGEDEEDDEDEEADDSDDDKRRKRGRRGKSGVGKKGDDEDEEDKAADAEQKRRGRPPKVATPMEHRIDRILKSLRKPRAPDGTQMLLPFERLPDKTEVPEYYQVITNPIAYDILKKKAKRKKYASIEEFMKDVEQMFNNAMHFNEEGSDIHKWAQELLAEAKRVEVEERARPDSEYLQAAEGRIPLPHIVHKGDMWKVGDWIHIQNPNDITKPIVAQIYRTWKTANGEEWINACWYYRPEQTVHQYEKHFFPNEVVKTGQYRDHKIDEVLNKCFVMFYTRYNRGRPRNLPPNTEVYVCEARYNEVQHKFNKIKTWASCLPDEVRDKDYEMDLFDAPRRIKKIPSPLLHLLKEDAKETDELPQPEWKHANAPPVVGGIHKHRRQPQQSPPPEPTPPPPPPMATPVPVTRTPSISHQNSTVPSQPSLERQASSNLNSQMQMTRTPAMTPSASFTGHSNQYAVRQQQLYGGATHPYASGTPSLPQQHSQQLPYAAQQVQPSPAVSGGGHPGSYSNAASAQNYNRPAQPAVQPVSYQPNSGITQRTAETYVLPEAANEAIPLEIREQFPRDDQGRVLFFTQPPLNTEHIVTGFSKNEKGRPLQHSDEHMKVLALRKRKREETLKNDPVSEMANGAVTGPAVKHTKTTEVPSSKEELSRAEITARAVGMMTKQIKKGMIDNYKAQEGGAWIDVLNADLKRGEERLNAEREKDRQAMVKRAAFKPAHTGKYQLRSGQYSLNAQGYITGWQKNFFTGTYLDDIDSRLP</sequence>
<accession>A0ACC3A5J5</accession>
<evidence type="ECO:0000313" key="1">
    <source>
        <dbReference type="EMBL" id="KAJ9655620.1"/>
    </source>
</evidence>
<organism evidence="1 2">
    <name type="scientific">Neophaeococcomyces mojaviensis</name>
    <dbReference type="NCBI Taxonomy" id="3383035"/>
    <lineage>
        <taxon>Eukaryota</taxon>
        <taxon>Fungi</taxon>
        <taxon>Dikarya</taxon>
        <taxon>Ascomycota</taxon>
        <taxon>Pezizomycotina</taxon>
        <taxon>Eurotiomycetes</taxon>
        <taxon>Chaetothyriomycetidae</taxon>
        <taxon>Chaetothyriales</taxon>
        <taxon>Chaetothyriales incertae sedis</taxon>
        <taxon>Neophaeococcomyces</taxon>
    </lineage>
</organism>